<sequence>MTPNLMNLSDMPSTGTGWDRLEAAFKEERPLQPIRKIVVKGSVDMVFRRADTPTLVVAGETADAVTSVRTAYKGDKLVIEREGVSIRFGSSHMTFHGTVGSVVLGDIVNGKPTGPAISLHQPRAVVGIALPEFPAIKIKGSGDVTLLDLQQDALDLEIPGSGDITASGHVARLHVQVVGSGDVDASALIAESADLSVAGSGDIDAFVRTEVRARVAGSGDIVVRGNPLRWDDHVAGSGTIKFR</sequence>
<dbReference type="EMBL" id="JABBZM010000017">
    <property type="protein sequence ID" value="NMV39856.1"/>
    <property type="molecule type" value="Genomic_DNA"/>
</dbReference>
<organism evidence="2 3">
    <name type="scientific">Ralstonia insidiosa</name>
    <dbReference type="NCBI Taxonomy" id="190721"/>
    <lineage>
        <taxon>Bacteria</taxon>
        <taxon>Pseudomonadati</taxon>
        <taxon>Pseudomonadota</taxon>
        <taxon>Betaproteobacteria</taxon>
        <taxon>Burkholderiales</taxon>
        <taxon>Burkholderiaceae</taxon>
        <taxon>Ralstonia</taxon>
    </lineage>
</organism>
<name>A0A848P5F2_9RALS</name>
<evidence type="ECO:0000313" key="2">
    <source>
        <dbReference type="EMBL" id="NMV39856.1"/>
    </source>
</evidence>
<dbReference type="PANTHER" id="PTHR39200">
    <property type="entry name" value="HYPOTHETICAL EXPORTED PROTEIN"/>
    <property type="match status" value="1"/>
</dbReference>
<dbReference type="Proteomes" id="UP000575469">
    <property type="component" value="Unassembled WGS sequence"/>
</dbReference>
<accession>A0A848P5F2</accession>
<protein>
    <submittedName>
        <fullName evidence="2">DUF2807 domain-containing protein</fullName>
    </submittedName>
</protein>
<gene>
    <name evidence="2" type="ORF">HGR00_18255</name>
</gene>
<evidence type="ECO:0000259" key="1">
    <source>
        <dbReference type="Pfam" id="PF10988"/>
    </source>
</evidence>
<dbReference type="Gene3D" id="2.160.20.120">
    <property type="match status" value="1"/>
</dbReference>
<dbReference type="GeneID" id="34794284"/>
<dbReference type="PANTHER" id="PTHR39200:SF1">
    <property type="entry name" value="AUTO-TRANSPORTER ADHESIN HEAD GIN DOMAIN-CONTAINING PROTEIN-RELATED"/>
    <property type="match status" value="1"/>
</dbReference>
<proteinExistence type="predicted"/>
<dbReference type="InterPro" id="IPR021255">
    <property type="entry name" value="DUF2807"/>
</dbReference>
<reference evidence="2 3" key="1">
    <citation type="submission" date="2020-04" db="EMBL/GenBank/DDBJ databases">
        <title>Ralstonia insidiosa genome sequencing and assembly.</title>
        <authorList>
            <person name="Martins R.C.R."/>
            <person name="Perdigao-Neto L.V."/>
            <person name="Levin A.S.S."/>
            <person name="Costa S.F."/>
        </authorList>
    </citation>
    <scope>NUCLEOTIDE SEQUENCE [LARGE SCALE GENOMIC DNA]</scope>
    <source>
        <strain evidence="2 3">5047</strain>
    </source>
</reference>
<dbReference type="Pfam" id="PF10988">
    <property type="entry name" value="DUF2807"/>
    <property type="match status" value="1"/>
</dbReference>
<comment type="caution">
    <text evidence="2">The sequence shown here is derived from an EMBL/GenBank/DDBJ whole genome shotgun (WGS) entry which is preliminary data.</text>
</comment>
<evidence type="ECO:0000313" key="3">
    <source>
        <dbReference type="Proteomes" id="UP000575469"/>
    </source>
</evidence>
<feature type="domain" description="Putative auto-transporter adhesin head GIN" evidence="1">
    <location>
        <begin position="36"/>
        <end position="227"/>
    </location>
</feature>
<dbReference type="AlphaFoldDB" id="A0A848P5F2"/>
<dbReference type="RefSeq" id="WP_004637344.1">
    <property type="nucleotide sequence ID" value="NZ_JABBZM010000017.1"/>
</dbReference>